<organism evidence="1 2">
    <name type="scientific">Dendrobium thyrsiflorum</name>
    <name type="common">Pinecone-like raceme dendrobium</name>
    <name type="synonym">Orchid</name>
    <dbReference type="NCBI Taxonomy" id="117978"/>
    <lineage>
        <taxon>Eukaryota</taxon>
        <taxon>Viridiplantae</taxon>
        <taxon>Streptophyta</taxon>
        <taxon>Embryophyta</taxon>
        <taxon>Tracheophyta</taxon>
        <taxon>Spermatophyta</taxon>
        <taxon>Magnoliopsida</taxon>
        <taxon>Liliopsida</taxon>
        <taxon>Asparagales</taxon>
        <taxon>Orchidaceae</taxon>
        <taxon>Epidendroideae</taxon>
        <taxon>Malaxideae</taxon>
        <taxon>Dendrobiinae</taxon>
        <taxon>Dendrobium</taxon>
    </lineage>
</organism>
<sequence>MSPEPIVEDNISQEIILETIDEVPSDSVEENIGLTENDALVDKTKGLEGDIIDTCNHDEDANPIAIRKRKKTSFIWNEFKEIKLANGQKKGECILVIEFAYSMIYGDQSRQNISYVRAILYELFEEYITYFEEKAIEHVIHLE</sequence>
<gene>
    <name evidence="1" type="ORF">M5K25_013371</name>
</gene>
<dbReference type="AlphaFoldDB" id="A0ABD0USS0"/>
<evidence type="ECO:0000313" key="1">
    <source>
        <dbReference type="EMBL" id="KAL0915904.1"/>
    </source>
</evidence>
<keyword evidence="2" id="KW-1185">Reference proteome</keyword>
<protein>
    <submittedName>
        <fullName evidence="1">Uncharacterized protein</fullName>
    </submittedName>
</protein>
<comment type="caution">
    <text evidence="1">The sequence shown here is derived from an EMBL/GenBank/DDBJ whole genome shotgun (WGS) entry which is preliminary data.</text>
</comment>
<evidence type="ECO:0000313" key="2">
    <source>
        <dbReference type="Proteomes" id="UP001552299"/>
    </source>
</evidence>
<dbReference type="EMBL" id="JANQDX010000011">
    <property type="protein sequence ID" value="KAL0915904.1"/>
    <property type="molecule type" value="Genomic_DNA"/>
</dbReference>
<accession>A0ABD0USS0</accession>
<name>A0ABD0USS0_DENTH</name>
<proteinExistence type="predicted"/>
<reference evidence="1 2" key="1">
    <citation type="journal article" date="2024" name="Plant Biotechnol. J.">
        <title>Dendrobium thyrsiflorum genome and its molecular insights into genes involved in important horticultural traits.</title>
        <authorList>
            <person name="Chen B."/>
            <person name="Wang J.Y."/>
            <person name="Zheng P.J."/>
            <person name="Li K.L."/>
            <person name="Liang Y.M."/>
            <person name="Chen X.F."/>
            <person name="Zhang C."/>
            <person name="Zhao X."/>
            <person name="He X."/>
            <person name="Zhang G.Q."/>
            <person name="Liu Z.J."/>
            <person name="Xu Q."/>
        </authorList>
    </citation>
    <scope>NUCLEOTIDE SEQUENCE [LARGE SCALE GENOMIC DNA]</scope>
    <source>
        <strain evidence="1">GZMU011</strain>
    </source>
</reference>
<dbReference type="Proteomes" id="UP001552299">
    <property type="component" value="Unassembled WGS sequence"/>
</dbReference>